<dbReference type="EMBL" id="BAAAQD010000001">
    <property type="protein sequence ID" value="GAA1501603.1"/>
    <property type="molecule type" value="Genomic_DNA"/>
</dbReference>
<dbReference type="RefSeq" id="WP_344500215.1">
    <property type="nucleotide sequence ID" value="NZ_BAAAQD010000001.1"/>
</dbReference>
<protein>
    <submittedName>
        <fullName evidence="2">Uncharacterized protein</fullName>
    </submittedName>
</protein>
<sequence length="399" mass="42717">MTVRVPDLPPPHDLWAEPALLSALAAGRAPSIMPGYAVTADGLRMRDVGNGWWALLPVAGGRAVLFGLDLDNSEIEMCREPVDLLAGGPAWLPWSFLQALLAGEVVGFVYWWDGTAWSRARYPADLREDGCRILLEEAATALAEAVEDLTDDAADRQRLLDRLRDAARDRTADLALFAAVEQARTSAREPAIDPAAALAAATRAGLTPGSSWPEHPAGDGEPAGRTVPFSGPDQQAALVERVMRDAPEQPRPATADGGALRDLAAHLRAEGTAVLTVQWGPRHRTAFSAESGQQVTGALTDLVTALHEADADPASGRWLYLRVDVTGPDATVQRAYDHAPGWWRAPHPTAGLPLLREETAARTERWRPQWTALLDASLARTGVPPHLCRPAPKPAAGAL</sequence>
<evidence type="ECO:0000313" key="2">
    <source>
        <dbReference type="EMBL" id="GAA1501603.1"/>
    </source>
</evidence>
<evidence type="ECO:0000256" key="1">
    <source>
        <dbReference type="SAM" id="MobiDB-lite"/>
    </source>
</evidence>
<proteinExistence type="predicted"/>
<feature type="region of interest" description="Disordered" evidence="1">
    <location>
        <begin position="203"/>
        <end position="231"/>
    </location>
</feature>
<accession>A0ABP4KIN1</accession>
<reference evidence="3" key="1">
    <citation type="journal article" date="2019" name="Int. J. Syst. Evol. Microbiol.">
        <title>The Global Catalogue of Microorganisms (GCM) 10K type strain sequencing project: providing services to taxonomists for standard genome sequencing and annotation.</title>
        <authorList>
            <consortium name="The Broad Institute Genomics Platform"/>
            <consortium name="The Broad Institute Genome Sequencing Center for Infectious Disease"/>
            <person name="Wu L."/>
            <person name="Ma J."/>
        </authorList>
    </citation>
    <scope>NUCLEOTIDE SEQUENCE [LARGE SCALE GENOMIC DNA]</scope>
    <source>
        <strain evidence="3">JCM 15933</strain>
    </source>
</reference>
<dbReference type="Proteomes" id="UP001501470">
    <property type="component" value="Unassembled WGS sequence"/>
</dbReference>
<keyword evidence="3" id="KW-1185">Reference proteome</keyword>
<name>A0ABP4KIN1_9ACTN</name>
<gene>
    <name evidence="2" type="ORF">GCM10009827_011590</name>
</gene>
<evidence type="ECO:0000313" key="3">
    <source>
        <dbReference type="Proteomes" id="UP001501470"/>
    </source>
</evidence>
<organism evidence="2 3">
    <name type="scientific">Dactylosporangium maewongense</name>
    <dbReference type="NCBI Taxonomy" id="634393"/>
    <lineage>
        <taxon>Bacteria</taxon>
        <taxon>Bacillati</taxon>
        <taxon>Actinomycetota</taxon>
        <taxon>Actinomycetes</taxon>
        <taxon>Micromonosporales</taxon>
        <taxon>Micromonosporaceae</taxon>
        <taxon>Dactylosporangium</taxon>
    </lineage>
</organism>
<comment type="caution">
    <text evidence="2">The sequence shown here is derived from an EMBL/GenBank/DDBJ whole genome shotgun (WGS) entry which is preliminary data.</text>
</comment>